<dbReference type="FunFam" id="1.10.10.10:FF:000005">
    <property type="entry name" value="Two-component system response regulator"/>
    <property type="match status" value="1"/>
</dbReference>
<dbReference type="InterPro" id="IPR011006">
    <property type="entry name" value="CheY-like_superfamily"/>
</dbReference>
<sequence length="225" mass="25953">MKIFIVEDDPIINSNIREALTAEGFHCEFVFDGMLAERILKRNKFDCVILDINLPGKNGFDLCAEFRKFDSETPVLMLTAFEELEDKVRGFDCGADDYLTKPFFMRELLLRVQSLIRRNKQISNSGNKISVGDIIIDEAKKTVFRAETEVKLTPREYQILLKLCRNKGEILSKEELISEIWGTSVSVNTNTIEVYVNFLRNKIDKPFNQNSIKTKVGFGYYLDLE</sequence>
<dbReference type="SUPFAM" id="SSF46894">
    <property type="entry name" value="C-terminal effector domain of the bipartite response regulators"/>
    <property type="match status" value="1"/>
</dbReference>
<dbReference type="SUPFAM" id="SSF52172">
    <property type="entry name" value="CheY-like"/>
    <property type="match status" value="1"/>
</dbReference>
<dbReference type="InterPro" id="IPR016032">
    <property type="entry name" value="Sig_transdc_resp-reg_C-effctor"/>
</dbReference>
<keyword evidence="5" id="KW-0804">Transcription</keyword>
<dbReference type="InterPro" id="IPR001789">
    <property type="entry name" value="Sig_transdc_resp-reg_receiver"/>
</dbReference>
<proteinExistence type="predicted"/>
<dbReference type="InterPro" id="IPR001867">
    <property type="entry name" value="OmpR/PhoB-type_DNA-bd"/>
</dbReference>
<evidence type="ECO:0000256" key="2">
    <source>
        <dbReference type="ARBA" id="ARBA00023012"/>
    </source>
</evidence>
<dbReference type="GO" id="GO:0005829">
    <property type="term" value="C:cytosol"/>
    <property type="evidence" value="ECO:0007669"/>
    <property type="project" value="TreeGrafter"/>
</dbReference>
<keyword evidence="11" id="KW-1185">Reference proteome</keyword>
<feature type="domain" description="OmpR/PhoB-type" evidence="9">
    <location>
        <begin position="126"/>
        <end position="224"/>
    </location>
</feature>
<dbReference type="STRING" id="1434700.SAMN06296427_10443"/>
<evidence type="ECO:0000259" key="8">
    <source>
        <dbReference type="PROSITE" id="PS50110"/>
    </source>
</evidence>
<evidence type="ECO:0000313" key="10">
    <source>
        <dbReference type="EMBL" id="SMC57316.1"/>
    </source>
</evidence>
<evidence type="ECO:0000256" key="4">
    <source>
        <dbReference type="ARBA" id="ARBA00023125"/>
    </source>
</evidence>
<dbReference type="EMBL" id="FWXS01000004">
    <property type="protein sequence ID" value="SMC57316.1"/>
    <property type="molecule type" value="Genomic_DNA"/>
</dbReference>
<dbReference type="InterPro" id="IPR036388">
    <property type="entry name" value="WH-like_DNA-bd_sf"/>
</dbReference>
<dbReference type="RefSeq" id="WP_084016968.1">
    <property type="nucleotide sequence ID" value="NZ_FWXS01000004.1"/>
</dbReference>
<reference evidence="10 11" key="1">
    <citation type="submission" date="2017-04" db="EMBL/GenBank/DDBJ databases">
        <authorList>
            <person name="Afonso C.L."/>
            <person name="Miller P.J."/>
            <person name="Scott M.A."/>
            <person name="Spackman E."/>
            <person name="Goraichik I."/>
            <person name="Dimitrov K.M."/>
            <person name="Suarez D.L."/>
            <person name="Swayne D.E."/>
        </authorList>
    </citation>
    <scope>NUCLEOTIDE SEQUENCE [LARGE SCALE GENOMIC DNA]</scope>
    <source>
        <strain evidence="10 11">CGMCC 1.12708</strain>
    </source>
</reference>
<dbReference type="GO" id="GO:0006355">
    <property type="term" value="P:regulation of DNA-templated transcription"/>
    <property type="evidence" value="ECO:0007669"/>
    <property type="project" value="InterPro"/>
</dbReference>
<dbReference type="PROSITE" id="PS50110">
    <property type="entry name" value="RESPONSE_REGULATORY"/>
    <property type="match status" value="1"/>
</dbReference>
<dbReference type="PROSITE" id="PS51755">
    <property type="entry name" value="OMPR_PHOB"/>
    <property type="match status" value="1"/>
</dbReference>
<dbReference type="Gene3D" id="1.10.10.10">
    <property type="entry name" value="Winged helix-like DNA-binding domain superfamily/Winged helix DNA-binding domain"/>
    <property type="match status" value="1"/>
</dbReference>
<dbReference type="InterPro" id="IPR039420">
    <property type="entry name" value="WalR-like"/>
</dbReference>
<keyword evidence="1 6" id="KW-0597">Phosphoprotein</keyword>
<dbReference type="Gene3D" id="3.40.50.2300">
    <property type="match status" value="1"/>
</dbReference>
<evidence type="ECO:0000313" key="11">
    <source>
        <dbReference type="Proteomes" id="UP000192393"/>
    </source>
</evidence>
<dbReference type="OrthoDB" id="9790442at2"/>
<dbReference type="SMART" id="SM00862">
    <property type="entry name" value="Trans_reg_C"/>
    <property type="match status" value="1"/>
</dbReference>
<keyword evidence="4 7" id="KW-0238">DNA-binding</keyword>
<organism evidence="10 11">
    <name type="scientific">Moheibacter sediminis</name>
    <dbReference type="NCBI Taxonomy" id="1434700"/>
    <lineage>
        <taxon>Bacteria</taxon>
        <taxon>Pseudomonadati</taxon>
        <taxon>Bacteroidota</taxon>
        <taxon>Flavobacteriia</taxon>
        <taxon>Flavobacteriales</taxon>
        <taxon>Weeksellaceae</taxon>
        <taxon>Moheibacter</taxon>
    </lineage>
</organism>
<feature type="modified residue" description="4-aspartylphosphate" evidence="6">
    <location>
        <position position="51"/>
    </location>
</feature>
<evidence type="ECO:0000256" key="1">
    <source>
        <dbReference type="ARBA" id="ARBA00022553"/>
    </source>
</evidence>
<evidence type="ECO:0000256" key="6">
    <source>
        <dbReference type="PROSITE-ProRule" id="PRU00169"/>
    </source>
</evidence>
<feature type="DNA-binding region" description="OmpR/PhoB-type" evidence="7">
    <location>
        <begin position="126"/>
        <end position="224"/>
    </location>
</feature>
<feature type="domain" description="Response regulatory" evidence="8">
    <location>
        <begin position="2"/>
        <end position="116"/>
    </location>
</feature>
<dbReference type="PANTHER" id="PTHR48111:SF22">
    <property type="entry name" value="REGULATOR OF RPOS"/>
    <property type="match status" value="1"/>
</dbReference>
<dbReference type="Proteomes" id="UP000192393">
    <property type="component" value="Unassembled WGS sequence"/>
</dbReference>
<keyword evidence="3" id="KW-0805">Transcription regulation</keyword>
<dbReference type="GO" id="GO:0032993">
    <property type="term" value="C:protein-DNA complex"/>
    <property type="evidence" value="ECO:0007669"/>
    <property type="project" value="TreeGrafter"/>
</dbReference>
<dbReference type="Pfam" id="PF00486">
    <property type="entry name" value="Trans_reg_C"/>
    <property type="match status" value="1"/>
</dbReference>
<keyword evidence="2" id="KW-0902">Two-component regulatory system</keyword>
<evidence type="ECO:0000259" key="9">
    <source>
        <dbReference type="PROSITE" id="PS51755"/>
    </source>
</evidence>
<dbReference type="Gene3D" id="6.10.250.690">
    <property type="match status" value="1"/>
</dbReference>
<dbReference type="GO" id="GO:0000156">
    <property type="term" value="F:phosphorelay response regulator activity"/>
    <property type="evidence" value="ECO:0007669"/>
    <property type="project" value="TreeGrafter"/>
</dbReference>
<evidence type="ECO:0000256" key="3">
    <source>
        <dbReference type="ARBA" id="ARBA00023015"/>
    </source>
</evidence>
<name>A0A1W2A9H8_9FLAO</name>
<dbReference type="SMART" id="SM00448">
    <property type="entry name" value="REC"/>
    <property type="match status" value="1"/>
</dbReference>
<dbReference type="Pfam" id="PF00072">
    <property type="entry name" value="Response_reg"/>
    <property type="match status" value="1"/>
</dbReference>
<dbReference type="GO" id="GO:0000976">
    <property type="term" value="F:transcription cis-regulatory region binding"/>
    <property type="evidence" value="ECO:0007669"/>
    <property type="project" value="TreeGrafter"/>
</dbReference>
<accession>A0A1W2A9H8</accession>
<gene>
    <name evidence="10" type="ORF">SAMN06296427_10443</name>
</gene>
<dbReference type="PANTHER" id="PTHR48111">
    <property type="entry name" value="REGULATOR OF RPOS"/>
    <property type="match status" value="1"/>
</dbReference>
<evidence type="ECO:0000256" key="5">
    <source>
        <dbReference type="ARBA" id="ARBA00023163"/>
    </source>
</evidence>
<dbReference type="CDD" id="cd17624">
    <property type="entry name" value="REC_OmpR_PmrA-like"/>
    <property type="match status" value="1"/>
</dbReference>
<evidence type="ECO:0000256" key="7">
    <source>
        <dbReference type="PROSITE-ProRule" id="PRU01091"/>
    </source>
</evidence>
<dbReference type="AlphaFoldDB" id="A0A1W2A9H8"/>
<protein>
    <submittedName>
        <fullName evidence="10">DNA-binding response regulator, OmpR family, contains REC and winged-helix (WHTH) domain</fullName>
    </submittedName>
</protein>
<dbReference type="CDD" id="cd00383">
    <property type="entry name" value="trans_reg_C"/>
    <property type="match status" value="1"/>
</dbReference>